<dbReference type="Proteomes" id="UP001174936">
    <property type="component" value="Unassembled WGS sequence"/>
</dbReference>
<reference evidence="2" key="1">
    <citation type="submission" date="2023-06" db="EMBL/GenBank/DDBJ databases">
        <title>Genome-scale phylogeny and comparative genomics of the fungal order Sordariales.</title>
        <authorList>
            <consortium name="Lawrence Berkeley National Laboratory"/>
            <person name="Hensen N."/>
            <person name="Bonometti L."/>
            <person name="Westerberg I."/>
            <person name="Brannstrom I.O."/>
            <person name="Guillou S."/>
            <person name="Cros-Aarteil S."/>
            <person name="Calhoun S."/>
            <person name="Haridas S."/>
            <person name="Kuo A."/>
            <person name="Mondo S."/>
            <person name="Pangilinan J."/>
            <person name="Riley R."/>
            <person name="Labutti K."/>
            <person name="Andreopoulos B."/>
            <person name="Lipzen A."/>
            <person name="Chen C."/>
            <person name="Yanf M."/>
            <person name="Daum C."/>
            <person name="Ng V."/>
            <person name="Clum A."/>
            <person name="Steindorff A."/>
            <person name="Ohm R."/>
            <person name="Martin F."/>
            <person name="Silar P."/>
            <person name="Natvig D."/>
            <person name="Lalanne C."/>
            <person name="Gautier V."/>
            <person name="Ament-Velasquez S.L."/>
            <person name="Kruys A."/>
            <person name="Hutchinson M.I."/>
            <person name="Powell A.J."/>
            <person name="Barry K."/>
            <person name="Miller A.N."/>
            <person name="Grigoriev I.V."/>
            <person name="Debuchy R."/>
            <person name="Gladieux P."/>
            <person name="Thoren M.H."/>
            <person name="Johannesson H."/>
        </authorList>
    </citation>
    <scope>NUCLEOTIDE SEQUENCE</scope>
    <source>
        <strain evidence="2">SMH2532-1</strain>
    </source>
</reference>
<evidence type="ECO:0000313" key="2">
    <source>
        <dbReference type="EMBL" id="KAK0640812.1"/>
    </source>
</evidence>
<gene>
    <name evidence="2" type="ORF">B0T16DRAFT_418506</name>
</gene>
<dbReference type="AlphaFoldDB" id="A0AA39XWR8"/>
<evidence type="ECO:0000313" key="3">
    <source>
        <dbReference type="Proteomes" id="UP001174936"/>
    </source>
</evidence>
<sequence>MKTYTIFTATLSLVLTSQAAVLGERADKNTPGRVIAKFNAGTAWDCKNADISYTGWSYQVVPVSSTGCTPFPNGIQSVTVTEVDPHCLVTVFTQPTCSDAGVVLGVGGCFSNAPQVYGYKLTCPY</sequence>
<organism evidence="2 3">
    <name type="scientific">Cercophora newfieldiana</name>
    <dbReference type="NCBI Taxonomy" id="92897"/>
    <lineage>
        <taxon>Eukaryota</taxon>
        <taxon>Fungi</taxon>
        <taxon>Dikarya</taxon>
        <taxon>Ascomycota</taxon>
        <taxon>Pezizomycotina</taxon>
        <taxon>Sordariomycetes</taxon>
        <taxon>Sordariomycetidae</taxon>
        <taxon>Sordariales</taxon>
        <taxon>Lasiosphaeriaceae</taxon>
        <taxon>Cercophora</taxon>
    </lineage>
</organism>
<proteinExistence type="predicted"/>
<accession>A0AA39XWR8</accession>
<protein>
    <submittedName>
        <fullName evidence="2">Uncharacterized protein</fullName>
    </submittedName>
</protein>
<feature type="chain" id="PRO_5041204126" evidence="1">
    <location>
        <begin position="20"/>
        <end position="125"/>
    </location>
</feature>
<keyword evidence="3" id="KW-1185">Reference proteome</keyword>
<feature type="signal peptide" evidence="1">
    <location>
        <begin position="1"/>
        <end position="19"/>
    </location>
</feature>
<evidence type="ECO:0000256" key="1">
    <source>
        <dbReference type="SAM" id="SignalP"/>
    </source>
</evidence>
<comment type="caution">
    <text evidence="2">The sequence shown here is derived from an EMBL/GenBank/DDBJ whole genome shotgun (WGS) entry which is preliminary data.</text>
</comment>
<dbReference type="EMBL" id="JAULSV010000006">
    <property type="protein sequence ID" value="KAK0640812.1"/>
    <property type="molecule type" value="Genomic_DNA"/>
</dbReference>
<keyword evidence="1" id="KW-0732">Signal</keyword>
<name>A0AA39XWR8_9PEZI</name>